<keyword evidence="2" id="KW-0472">Membrane</keyword>
<dbReference type="EMBL" id="JAZDRO010000002">
    <property type="protein sequence ID" value="MEE2566411.1"/>
    <property type="molecule type" value="Genomic_DNA"/>
</dbReference>
<keyword evidence="3" id="KW-0732">Signal</keyword>
<keyword evidence="2" id="KW-1133">Transmembrane helix</keyword>
<feature type="transmembrane region" description="Helical" evidence="2">
    <location>
        <begin position="293"/>
        <end position="310"/>
    </location>
</feature>
<reference evidence="4 5" key="1">
    <citation type="submission" date="2024-01" db="EMBL/GenBank/DDBJ databases">
        <title>Hyphobacterium bacterium isolated from marine sediment.</title>
        <authorList>
            <person name="Zhao S."/>
        </authorList>
    </citation>
    <scope>NUCLEOTIDE SEQUENCE [LARGE SCALE GENOMIC DNA]</scope>
    <source>
        <strain evidence="4 5">Y60-23</strain>
    </source>
</reference>
<evidence type="ECO:0000313" key="5">
    <source>
        <dbReference type="Proteomes" id="UP001310692"/>
    </source>
</evidence>
<evidence type="ECO:0008006" key="6">
    <source>
        <dbReference type="Google" id="ProtNLM"/>
    </source>
</evidence>
<proteinExistence type="predicted"/>
<feature type="compositionally biased region" description="Low complexity" evidence="1">
    <location>
        <begin position="126"/>
        <end position="138"/>
    </location>
</feature>
<keyword evidence="2" id="KW-0812">Transmembrane</keyword>
<evidence type="ECO:0000313" key="4">
    <source>
        <dbReference type="EMBL" id="MEE2566411.1"/>
    </source>
</evidence>
<feature type="compositionally biased region" description="Low complexity" evidence="1">
    <location>
        <begin position="274"/>
        <end position="283"/>
    </location>
</feature>
<accession>A0ABU7LXX5</accession>
<sequence>MRTIAVLLASAAVFLSSADAQVGGVVGSATGTVDEDVGMLRQNVPGTLNSSGRDLLPRGASRLDRIAEQRARRAERRAAREARADGNSAIAVSTLSEGQAEPVGQTVDMALQYRAASDASIATRRASGAGEPSSESAGQVTHSLEGPGVDVANAASTVAQLDVRTPPVRPVLQSTLEAPRPRDVIVTARETVPAASVPTEIVIETPSVDTPSVGTAVIAPGSRTTVIAPGSPGYIAPARSEVVVYETVDRPASIQPAVPARGDTVTSAPQARPSADSGRSTSGATGGRGHFDWLPVIIGTLLVLLLLCAARRVSRHKATA</sequence>
<gene>
    <name evidence="4" type="ORF">V0U35_06925</name>
</gene>
<feature type="signal peptide" evidence="3">
    <location>
        <begin position="1"/>
        <end position="20"/>
    </location>
</feature>
<organism evidence="4 5">
    <name type="scientific">Hyphobacterium marinum</name>
    <dbReference type="NCBI Taxonomy" id="3116574"/>
    <lineage>
        <taxon>Bacteria</taxon>
        <taxon>Pseudomonadati</taxon>
        <taxon>Pseudomonadota</taxon>
        <taxon>Alphaproteobacteria</taxon>
        <taxon>Maricaulales</taxon>
        <taxon>Maricaulaceae</taxon>
        <taxon>Hyphobacterium</taxon>
    </lineage>
</organism>
<feature type="region of interest" description="Disordered" evidence="1">
    <location>
        <begin position="123"/>
        <end position="147"/>
    </location>
</feature>
<keyword evidence="5" id="KW-1185">Reference proteome</keyword>
<dbReference type="RefSeq" id="WP_330195952.1">
    <property type="nucleotide sequence ID" value="NZ_JAZDRO010000002.1"/>
</dbReference>
<protein>
    <recommendedName>
        <fullName evidence="6">Secreted protein</fullName>
    </recommendedName>
</protein>
<evidence type="ECO:0000256" key="1">
    <source>
        <dbReference type="SAM" id="MobiDB-lite"/>
    </source>
</evidence>
<feature type="chain" id="PRO_5047377458" description="Secreted protein" evidence="3">
    <location>
        <begin position="21"/>
        <end position="320"/>
    </location>
</feature>
<dbReference type="Proteomes" id="UP001310692">
    <property type="component" value="Unassembled WGS sequence"/>
</dbReference>
<evidence type="ECO:0000256" key="3">
    <source>
        <dbReference type="SAM" id="SignalP"/>
    </source>
</evidence>
<name>A0ABU7LXX5_9PROT</name>
<evidence type="ECO:0000256" key="2">
    <source>
        <dbReference type="SAM" id="Phobius"/>
    </source>
</evidence>
<feature type="region of interest" description="Disordered" evidence="1">
    <location>
        <begin position="254"/>
        <end position="286"/>
    </location>
</feature>
<comment type="caution">
    <text evidence="4">The sequence shown here is derived from an EMBL/GenBank/DDBJ whole genome shotgun (WGS) entry which is preliminary data.</text>
</comment>